<proteinExistence type="predicted"/>
<accession>A0A382PMJ2</accession>
<sequence length="50" mass="6020">MERVFNSYDIIRAVKASQVRRNEAAKAQRKREQARDLFVRYFSKIPSQFN</sequence>
<evidence type="ECO:0000313" key="1">
    <source>
        <dbReference type="EMBL" id="SVC73171.1"/>
    </source>
</evidence>
<dbReference type="AlphaFoldDB" id="A0A382PMJ2"/>
<protein>
    <submittedName>
        <fullName evidence="1">Uncharacterized protein</fullName>
    </submittedName>
</protein>
<gene>
    <name evidence="1" type="ORF">METZ01_LOCUS326025</name>
</gene>
<reference evidence="1" key="1">
    <citation type="submission" date="2018-05" db="EMBL/GenBank/DDBJ databases">
        <authorList>
            <person name="Lanie J.A."/>
            <person name="Ng W.-L."/>
            <person name="Kazmierczak K.M."/>
            <person name="Andrzejewski T.M."/>
            <person name="Davidsen T.M."/>
            <person name="Wayne K.J."/>
            <person name="Tettelin H."/>
            <person name="Glass J.I."/>
            <person name="Rusch D."/>
            <person name="Podicherti R."/>
            <person name="Tsui H.-C.T."/>
            <person name="Winkler M.E."/>
        </authorList>
    </citation>
    <scope>NUCLEOTIDE SEQUENCE</scope>
</reference>
<name>A0A382PMJ2_9ZZZZ</name>
<organism evidence="1">
    <name type="scientific">marine metagenome</name>
    <dbReference type="NCBI Taxonomy" id="408172"/>
    <lineage>
        <taxon>unclassified sequences</taxon>
        <taxon>metagenomes</taxon>
        <taxon>ecological metagenomes</taxon>
    </lineage>
</organism>
<dbReference type="EMBL" id="UINC01107641">
    <property type="protein sequence ID" value="SVC73171.1"/>
    <property type="molecule type" value="Genomic_DNA"/>
</dbReference>